<dbReference type="Proteomes" id="UP000094389">
    <property type="component" value="Unassembled WGS sequence"/>
</dbReference>
<feature type="domain" description="BOD1/SHG1" evidence="1">
    <location>
        <begin position="15"/>
        <end position="85"/>
    </location>
</feature>
<dbReference type="EMBL" id="KV453929">
    <property type="protein sequence ID" value="ODV73931.1"/>
    <property type="molecule type" value="Genomic_DNA"/>
</dbReference>
<dbReference type="RefSeq" id="XP_020070970.1">
    <property type="nucleotide sequence ID" value="XM_020217947.1"/>
</dbReference>
<dbReference type="OMA" id="QNSAAHE"/>
<evidence type="ECO:0000313" key="2">
    <source>
        <dbReference type="EMBL" id="ODV73931.1"/>
    </source>
</evidence>
<dbReference type="OrthoDB" id="5579731at2759"/>
<proteinExistence type="predicted"/>
<accession>A0A1E4S354</accession>
<dbReference type="GeneID" id="30992343"/>
<gene>
    <name evidence="2" type="ORF">CYBJADRAFT_80395</name>
</gene>
<protein>
    <recommendedName>
        <fullName evidence="1">BOD1/SHG1 domain-containing protein</fullName>
    </recommendedName>
</protein>
<reference evidence="2 3" key="1">
    <citation type="journal article" date="2016" name="Proc. Natl. Acad. Sci. U.S.A.">
        <title>Comparative genomics of biotechnologically important yeasts.</title>
        <authorList>
            <person name="Riley R."/>
            <person name="Haridas S."/>
            <person name="Wolfe K.H."/>
            <person name="Lopes M.R."/>
            <person name="Hittinger C.T."/>
            <person name="Goeker M."/>
            <person name="Salamov A.A."/>
            <person name="Wisecaver J.H."/>
            <person name="Long T.M."/>
            <person name="Calvey C.H."/>
            <person name="Aerts A.L."/>
            <person name="Barry K.W."/>
            <person name="Choi C."/>
            <person name="Clum A."/>
            <person name="Coughlan A.Y."/>
            <person name="Deshpande S."/>
            <person name="Douglass A.P."/>
            <person name="Hanson S.J."/>
            <person name="Klenk H.-P."/>
            <person name="LaButti K.M."/>
            <person name="Lapidus A."/>
            <person name="Lindquist E.A."/>
            <person name="Lipzen A.M."/>
            <person name="Meier-Kolthoff J.P."/>
            <person name="Ohm R.A."/>
            <person name="Otillar R.P."/>
            <person name="Pangilinan J.L."/>
            <person name="Peng Y."/>
            <person name="Rokas A."/>
            <person name="Rosa C.A."/>
            <person name="Scheuner C."/>
            <person name="Sibirny A.A."/>
            <person name="Slot J.C."/>
            <person name="Stielow J.B."/>
            <person name="Sun H."/>
            <person name="Kurtzman C.P."/>
            <person name="Blackwell M."/>
            <person name="Grigoriev I.V."/>
            <person name="Jeffries T.W."/>
        </authorList>
    </citation>
    <scope>NUCLEOTIDE SEQUENCE [LARGE SCALE GENOMIC DNA]</scope>
    <source>
        <strain evidence="3">ATCC 18201 / CBS 1600 / BCRC 20928 / JCM 3617 / NBRC 0987 / NRRL Y-1542</strain>
    </source>
</reference>
<dbReference type="InterPro" id="IPR055264">
    <property type="entry name" value="BOD1/SHG1_dom"/>
</dbReference>
<sequence>MSSNEEDAKTLEVLYKRRGYFDAKRDELLQQFKQTDTHAQLLEMIKSIVDEIVQTKPELLLKNKGQLAALIEGIILRQNSAAHESSLTNFGIDVSKLSNHDNYDVYQLFEKQVKSSTEGSEELRNSLIQTLHTLRREKLPDLT</sequence>
<evidence type="ECO:0000259" key="1">
    <source>
        <dbReference type="Pfam" id="PF05205"/>
    </source>
</evidence>
<organism evidence="2 3">
    <name type="scientific">Cyberlindnera jadinii (strain ATCC 18201 / CBS 1600 / BCRC 20928 / JCM 3617 / NBRC 0987 / NRRL Y-1542)</name>
    <name type="common">Torula yeast</name>
    <name type="synonym">Candida utilis</name>
    <dbReference type="NCBI Taxonomy" id="983966"/>
    <lineage>
        <taxon>Eukaryota</taxon>
        <taxon>Fungi</taxon>
        <taxon>Dikarya</taxon>
        <taxon>Ascomycota</taxon>
        <taxon>Saccharomycotina</taxon>
        <taxon>Saccharomycetes</taxon>
        <taxon>Phaffomycetales</taxon>
        <taxon>Phaffomycetaceae</taxon>
        <taxon>Cyberlindnera</taxon>
    </lineage>
</organism>
<dbReference type="Pfam" id="PF05205">
    <property type="entry name" value="COMPASS-Shg1"/>
    <property type="match status" value="1"/>
</dbReference>
<dbReference type="AlphaFoldDB" id="A0A1E4S354"/>
<evidence type="ECO:0000313" key="3">
    <source>
        <dbReference type="Proteomes" id="UP000094389"/>
    </source>
</evidence>
<keyword evidence="3" id="KW-1185">Reference proteome</keyword>
<dbReference type="STRING" id="983966.A0A1E4S354"/>
<name>A0A1E4S354_CYBJN</name>